<dbReference type="CDD" id="cd01650">
    <property type="entry name" value="RT_nLTR_like"/>
    <property type="match status" value="1"/>
</dbReference>
<comment type="caution">
    <text evidence="2">The sequence shown here is derived from an EMBL/GenBank/DDBJ whole genome shotgun (WGS) entry which is preliminary data.</text>
</comment>
<evidence type="ECO:0000259" key="1">
    <source>
        <dbReference type="PROSITE" id="PS50878"/>
    </source>
</evidence>
<dbReference type="PROSITE" id="PS50878">
    <property type="entry name" value="RT_POL"/>
    <property type="match status" value="1"/>
</dbReference>
<dbReference type="PANTHER" id="PTHR47027">
    <property type="entry name" value="REVERSE TRANSCRIPTASE DOMAIN-CONTAINING PROTEIN"/>
    <property type="match status" value="1"/>
</dbReference>
<protein>
    <recommendedName>
        <fullName evidence="1">Reverse transcriptase domain-containing protein</fullName>
    </recommendedName>
</protein>
<organism evidence="2 3">
    <name type="scientific">Euphydryas editha</name>
    <name type="common">Edith's checkerspot</name>
    <dbReference type="NCBI Taxonomy" id="104508"/>
    <lineage>
        <taxon>Eukaryota</taxon>
        <taxon>Metazoa</taxon>
        <taxon>Ecdysozoa</taxon>
        <taxon>Arthropoda</taxon>
        <taxon>Hexapoda</taxon>
        <taxon>Insecta</taxon>
        <taxon>Pterygota</taxon>
        <taxon>Neoptera</taxon>
        <taxon>Endopterygota</taxon>
        <taxon>Lepidoptera</taxon>
        <taxon>Glossata</taxon>
        <taxon>Ditrysia</taxon>
        <taxon>Papilionoidea</taxon>
        <taxon>Nymphalidae</taxon>
        <taxon>Nymphalinae</taxon>
        <taxon>Euphydryas</taxon>
    </lineage>
</organism>
<proteinExistence type="predicted"/>
<dbReference type="SUPFAM" id="SSF56672">
    <property type="entry name" value="DNA/RNA polymerases"/>
    <property type="match status" value="1"/>
</dbReference>
<dbReference type="PANTHER" id="PTHR47027:SF20">
    <property type="entry name" value="REVERSE TRANSCRIPTASE-LIKE PROTEIN WITH RNA-DIRECTED DNA POLYMERASE DOMAIN"/>
    <property type="match status" value="1"/>
</dbReference>
<keyword evidence="3" id="KW-1185">Reference proteome</keyword>
<dbReference type="InterPro" id="IPR000477">
    <property type="entry name" value="RT_dom"/>
</dbReference>
<accession>A0AAU9V040</accession>
<reference evidence="2" key="1">
    <citation type="submission" date="2022-03" db="EMBL/GenBank/DDBJ databases">
        <authorList>
            <person name="Tunstrom K."/>
        </authorList>
    </citation>
    <scope>NUCLEOTIDE SEQUENCE</scope>
</reference>
<gene>
    <name evidence="2" type="ORF">EEDITHA_LOCUS17944</name>
</gene>
<dbReference type="EMBL" id="CAKOGL010000026">
    <property type="protein sequence ID" value="CAH2103432.1"/>
    <property type="molecule type" value="Genomic_DNA"/>
</dbReference>
<dbReference type="GO" id="GO:0071897">
    <property type="term" value="P:DNA biosynthetic process"/>
    <property type="evidence" value="ECO:0007669"/>
    <property type="project" value="UniProtKB-ARBA"/>
</dbReference>
<name>A0AAU9V040_EUPED</name>
<dbReference type="Proteomes" id="UP001153954">
    <property type="component" value="Unassembled WGS sequence"/>
</dbReference>
<dbReference type="InterPro" id="IPR043502">
    <property type="entry name" value="DNA/RNA_pol_sf"/>
</dbReference>
<evidence type="ECO:0000313" key="3">
    <source>
        <dbReference type="Proteomes" id="UP001153954"/>
    </source>
</evidence>
<sequence>MWTEEKVPPEFKISCICTLYKNKGHRTECNSYRGISLLSVPGKVFARVILNRLIPLPETLLPETQFGFRPNRGTCEAIFSIRQLQEKSREQSQSLYLCFVDLEKAFDSVPREALWLVLRKLGCPAKFLLIIRLLHDDMSCCVCIDGEQSQCFPASCGVKQGCVLAPTHFALYFSVVVNETLQQLSEGIHIRFRTDGSIFNLARLKARTKVSHTMITEIIYADDLCFVAGTLEGLQNLMCKFNEACGLKINISKTEIMVMELHDHQDQEVHINGEVLGRMDKFKYLGSTVTSKCDLNTEINHRIGAAAAAFGKLRSKIMRSHDLKLKTKISCYMAFVIPHLLYASETWVAYRRHTVYWTDST</sequence>
<feature type="domain" description="Reverse transcriptase" evidence="1">
    <location>
        <begin position="1"/>
        <end position="289"/>
    </location>
</feature>
<dbReference type="AlphaFoldDB" id="A0AAU9V040"/>
<dbReference type="Pfam" id="PF00078">
    <property type="entry name" value="RVT_1"/>
    <property type="match status" value="1"/>
</dbReference>
<evidence type="ECO:0000313" key="2">
    <source>
        <dbReference type="EMBL" id="CAH2103432.1"/>
    </source>
</evidence>